<dbReference type="GO" id="GO:0015174">
    <property type="term" value="F:basic amino acid transmembrane transporter activity"/>
    <property type="evidence" value="ECO:0007669"/>
    <property type="project" value="TreeGrafter"/>
</dbReference>
<sequence>MNLNYVTEGKGKSAKEILKRIDYGGSATLMMAVGSCILFLSAKYNEGLPWSDPFVTTSAILSVVFAIAFVIVELCVAPEPMLAPSLLKQSIPVLVGTSNFMVATCNFSIMYFYPMWFQTVMLTSASVAVALLVHLPDDQMAVGTGFGQLFRGVGQVGGVAISSAVFQSKLEDELRKRIVGFPDAEALIKKIRQNSRVVGTLPPDLRRAAQESYKVSLKSVFFFAACMTLLAYIVRLPIPDKHLDAGHPKHDHHKHHHRDQESQEPSDGGETIVGVAPETGDGNDPILKKSRNASTTGTDYGTLTTTTSKMTVASQQSTLRGSNVFKEAALNTKSECNSESGKSESDSEFDEDGDDGPGVEGRPRMRTRRMSTYEPTEGALDPQASYSKPTI</sequence>
<evidence type="ECO:0000313" key="9">
    <source>
        <dbReference type="Proteomes" id="UP000290288"/>
    </source>
</evidence>
<evidence type="ECO:0000256" key="4">
    <source>
        <dbReference type="ARBA" id="ARBA00022989"/>
    </source>
</evidence>
<comment type="caution">
    <text evidence="8">The sequence shown here is derived from an EMBL/GenBank/DDBJ whole genome shotgun (WGS) entry which is preliminary data.</text>
</comment>
<keyword evidence="2" id="KW-0813">Transport</keyword>
<dbReference type="AlphaFoldDB" id="A0A4Q2DK98"/>
<keyword evidence="3 7" id="KW-0812">Transmembrane</keyword>
<feature type="transmembrane region" description="Helical" evidence="7">
    <location>
        <begin position="54"/>
        <end position="77"/>
    </location>
</feature>
<feature type="transmembrane region" description="Helical" evidence="7">
    <location>
        <begin position="215"/>
        <end position="234"/>
    </location>
</feature>
<evidence type="ECO:0000256" key="5">
    <source>
        <dbReference type="ARBA" id="ARBA00023136"/>
    </source>
</evidence>
<keyword evidence="5 7" id="KW-0472">Membrane</keyword>
<dbReference type="SUPFAM" id="SSF103473">
    <property type="entry name" value="MFS general substrate transporter"/>
    <property type="match status" value="1"/>
</dbReference>
<dbReference type="InterPro" id="IPR036259">
    <property type="entry name" value="MFS_trans_sf"/>
</dbReference>
<evidence type="ECO:0000256" key="7">
    <source>
        <dbReference type="SAM" id="Phobius"/>
    </source>
</evidence>
<accession>A0A4Q2DK98</accession>
<feature type="region of interest" description="Disordered" evidence="6">
    <location>
        <begin position="244"/>
        <end position="303"/>
    </location>
</feature>
<protein>
    <submittedName>
        <fullName evidence="8">Uncharacterized protein</fullName>
    </submittedName>
</protein>
<dbReference type="STRING" id="2316362.A0A4Q2DK98"/>
<evidence type="ECO:0000256" key="1">
    <source>
        <dbReference type="ARBA" id="ARBA00004127"/>
    </source>
</evidence>
<keyword evidence="9" id="KW-1185">Reference proteome</keyword>
<feature type="transmembrane region" description="Helical" evidence="7">
    <location>
        <begin position="21"/>
        <end position="42"/>
    </location>
</feature>
<dbReference type="OrthoDB" id="3437016at2759"/>
<feature type="compositionally biased region" description="Acidic residues" evidence="6">
    <location>
        <begin position="346"/>
        <end position="357"/>
    </location>
</feature>
<name>A0A4Q2DK98_9AGAR</name>
<feature type="transmembrane region" description="Helical" evidence="7">
    <location>
        <begin position="89"/>
        <end position="109"/>
    </location>
</feature>
<keyword evidence="4 7" id="KW-1133">Transmembrane helix</keyword>
<dbReference type="Proteomes" id="UP000290288">
    <property type="component" value="Unassembled WGS sequence"/>
</dbReference>
<evidence type="ECO:0000256" key="6">
    <source>
        <dbReference type="SAM" id="MobiDB-lite"/>
    </source>
</evidence>
<proteinExistence type="predicted"/>
<dbReference type="PANTHER" id="PTHR23501">
    <property type="entry name" value="MAJOR FACILITATOR SUPERFAMILY"/>
    <property type="match status" value="1"/>
</dbReference>
<feature type="transmembrane region" description="Helical" evidence="7">
    <location>
        <begin position="115"/>
        <end position="135"/>
    </location>
</feature>
<feature type="region of interest" description="Disordered" evidence="6">
    <location>
        <begin position="330"/>
        <end position="391"/>
    </location>
</feature>
<evidence type="ECO:0000256" key="3">
    <source>
        <dbReference type="ARBA" id="ARBA00022692"/>
    </source>
</evidence>
<dbReference type="GO" id="GO:0012505">
    <property type="term" value="C:endomembrane system"/>
    <property type="evidence" value="ECO:0007669"/>
    <property type="project" value="UniProtKB-SubCell"/>
</dbReference>
<comment type="subcellular location">
    <subcellularLocation>
        <location evidence="1">Endomembrane system</location>
        <topology evidence="1">Multi-pass membrane protein</topology>
    </subcellularLocation>
</comment>
<evidence type="ECO:0000256" key="2">
    <source>
        <dbReference type="ARBA" id="ARBA00022448"/>
    </source>
</evidence>
<dbReference type="GO" id="GO:0000329">
    <property type="term" value="C:fungal-type vacuole membrane"/>
    <property type="evidence" value="ECO:0007669"/>
    <property type="project" value="TreeGrafter"/>
</dbReference>
<evidence type="ECO:0000313" key="8">
    <source>
        <dbReference type="EMBL" id="RXW19571.1"/>
    </source>
</evidence>
<reference evidence="8 9" key="1">
    <citation type="submission" date="2019-01" db="EMBL/GenBank/DDBJ databases">
        <title>Draft genome sequence of Psathyrella aberdarensis IHI B618.</title>
        <authorList>
            <person name="Buettner E."/>
            <person name="Kellner H."/>
        </authorList>
    </citation>
    <scope>NUCLEOTIDE SEQUENCE [LARGE SCALE GENOMIC DNA]</scope>
    <source>
        <strain evidence="8 9">IHI B618</strain>
    </source>
</reference>
<dbReference type="EMBL" id="SDEE01000195">
    <property type="protein sequence ID" value="RXW19571.1"/>
    <property type="molecule type" value="Genomic_DNA"/>
</dbReference>
<gene>
    <name evidence="8" type="ORF">EST38_g6293</name>
</gene>
<organism evidence="8 9">
    <name type="scientific">Candolleomyces aberdarensis</name>
    <dbReference type="NCBI Taxonomy" id="2316362"/>
    <lineage>
        <taxon>Eukaryota</taxon>
        <taxon>Fungi</taxon>
        <taxon>Dikarya</taxon>
        <taxon>Basidiomycota</taxon>
        <taxon>Agaricomycotina</taxon>
        <taxon>Agaricomycetes</taxon>
        <taxon>Agaricomycetidae</taxon>
        <taxon>Agaricales</taxon>
        <taxon>Agaricineae</taxon>
        <taxon>Psathyrellaceae</taxon>
        <taxon>Candolleomyces</taxon>
    </lineage>
</organism>
<dbReference type="PANTHER" id="PTHR23501:SF191">
    <property type="entry name" value="VACUOLAR BASIC AMINO ACID TRANSPORTER 4"/>
    <property type="match status" value="1"/>
</dbReference>
<dbReference type="GO" id="GO:0005886">
    <property type="term" value="C:plasma membrane"/>
    <property type="evidence" value="ECO:0007669"/>
    <property type="project" value="TreeGrafter"/>
</dbReference>